<name>A0ABU6EXZ5_9ACTN</name>
<dbReference type="PANTHER" id="PTHR30136:SF39">
    <property type="entry name" value="TRANSCRIPTIONAL REGULATORY PROTEIN"/>
    <property type="match status" value="1"/>
</dbReference>
<evidence type="ECO:0000259" key="4">
    <source>
        <dbReference type="PROSITE" id="PS51077"/>
    </source>
</evidence>
<keyword evidence="2" id="KW-0238">DNA-binding</keyword>
<evidence type="ECO:0000256" key="3">
    <source>
        <dbReference type="ARBA" id="ARBA00023163"/>
    </source>
</evidence>
<dbReference type="InterPro" id="IPR014757">
    <property type="entry name" value="Tscrpt_reg_IclR_C"/>
</dbReference>
<feature type="domain" description="IclR-ED" evidence="5">
    <location>
        <begin position="71"/>
        <end position="248"/>
    </location>
</feature>
<feature type="domain" description="HTH iclR-type" evidence="4">
    <location>
        <begin position="9"/>
        <end position="70"/>
    </location>
</feature>
<dbReference type="InterPro" id="IPR036388">
    <property type="entry name" value="WH-like_DNA-bd_sf"/>
</dbReference>
<evidence type="ECO:0000256" key="2">
    <source>
        <dbReference type="ARBA" id="ARBA00023125"/>
    </source>
</evidence>
<dbReference type="InterPro" id="IPR050707">
    <property type="entry name" value="HTH_MetabolicPath_Reg"/>
</dbReference>
<dbReference type="EMBL" id="JAOZYC010000001">
    <property type="protein sequence ID" value="MEB8336088.1"/>
    <property type="molecule type" value="Genomic_DNA"/>
</dbReference>
<dbReference type="InterPro" id="IPR029016">
    <property type="entry name" value="GAF-like_dom_sf"/>
</dbReference>
<keyword evidence="3" id="KW-0804">Transcription</keyword>
<gene>
    <name evidence="6" type="ORF">OKJ99_00950</name>
</gene>
<evidence type="ECO:0000313" key="7">
    <source>
        <dbReference type="Proteomes" id="UP001354931"/>
    </source>
</evidence>
<dbReference type="SMART" id="SM00346">
    <property type="entry name" value="HTH_ICLR"/>
    <property type="match status" value="1"/>
</dbReference>
<sequence length="253" mass="26811">MPESEAGGVRSVQRAVDLLALYDAEHPARTVRELVDETGLAKSTVVRLVHTLEQCGLLWSRGDGRTVPGPGLLRWAELATSTWQLPEAALALMKRLSEASSGEAVHLYVRQQGARVCIARQEGTRTLRHVVRVGEEMPLWSGAASHVLLSRADRADVEAVAAGAPHEDWPALLWERAQRAAVAGWAASDGEREAGVSGVAAPVFDPSGRVVAALALGGPTTRFTEETVADFGKLLIDAATALTALDCIGGTAR</sequence>
<dbReference type="Gene3D" id="3.30.450.40">
    <property type="match status" value="1"/>
</dbReference>
<accession>A0ABU6EXZ5</accession>
<keyword evidence="7" id="KW-1185">Reference proteome</keyword>
<dbReference type="RefSeq" id="WP_326013656.1">
    <property type="nucleotide sequence ID" value="NZ_JAOZYC010000001.1"/>
</dbReference>
<dbReference type="Pfam" id="PF09339">
    <property type="entry name" value="HTH_IclR"/>
    <property type="match status" value="1"/>
</dbReference>
<dbReference type="SUPFAM" id="SSF55781">
    <property type="entry name" value="GAF domain-like"/>
    <property type="match status" value="1"/>
</dbReference>
<reference evidence="6 7" key="1">
    <citation type="submission" date="2022-10" db="EMBL/GenBank/DDBJ databases">
        <authorList>
            <person name="Xie J."/>
            <person name="Shen N."/>
        </authorList>
    </citation>
    <scope>NUCLEOTIDE SEQUENCE [LARGE SCALE GENOMIC DNA]</scope>
    <source>
        <strain evidence="6 7">YIM65594</strain>
    </source>
</reference>
<evidence type="ECO:0000259" key="5">
    <source>
        <dbReference type="PROSITE" id="PS51078"/>
    </source>
</evidence>
<dbReference type="SUPFAM" id="SSF46785">
    <property type="entry name" value="Winged helix' DNA-binding domain"/>
    <property type="match status" value="1"/>
</dbReference>
<proteinExistence type="predicted"/>
<dbReference type="PANTHER" id="PTHR30136">
    <property type="entry name" value="HELIX-TURN-HELIX TRANSCRIPTIONAL REGULATOR, ICLR FAMILY"/>
    <property type="match status" value="1"/>
</dbReference>
<dbReference type="Proteomes" id="UP001354931">
    <property type="component" value="Unassembled WGS sequence"/>
</dbReference>
<organism evidence="6 7">
    <name type="scientific">Streptomyces endophyticus</name>
    <dbReference type="NCBI Taxonomy" id="714166"/>
    <lineage>
        <taxon>Bacteria</taxon>
        <taxon>Bacillati</taxon>
        <taxon>Actinomycetota</taxon>
        <taxon>Actinomycetes</taxon>
        <taxon>Kitasatosporales</taxon>
        <taxon>Streptomycetaceae</taxon>
        <taxon>Streptomyces</taxon>
    </lineage>
</organism>
<comment type="caution">
    <text evidence="6">The sequence shown here is derived from an EMBL/GenBank/DDBJ whole genome shotgun (WGS) entry which is preliminary data.</text>
</comment>
<evidence type="ECO:0000256" key="1">
    <source>
        <dbReference type="ARBA" id="ARBA00023015"/>
    </source>
</evidence>
<protein>
    <submittedName>
        <fullName evidence="6">IclR family transcriptional regulator</fullName>
    </submittedName>
</protein>
<evidence type="ECO:0000313" key="6">
    <source>
        <dbReference type="EMBL" id="MEB8336088.1"/>
    </source>
</evidence>
<dbReference type="PROSITE" id="PS51078">
    <property type="entry name" value="ICLR_ED"/>
    <property type="match status" value="1"/>
</dbReference>
<dbReference type="InterPro" id="IPR036390">
    <property type="entry name" value="WH_DNA-bd_sf"/>
</dbReference>
<keyword evidence="1" id="KW-0805">Transcription regulation</keyword>
<dbReference type="Pfam" id="PF01614">
    <property type="entry name" value="IclR_C"/>
    <property type="match status" value="1"/>
</dbReference>
<dbReference type="PROSITE" id="PS51077">
    <property type="entry name" value="HTH_ICLR"/>
    <property type="match status" value="1"/>
</dbReference>
<dbReference type="Gene3D" id="1.10.10.10">
    <property type="entry name" value="Winged helix-like DNA-binding domain superfamily/Winged helix DNA-binding domain"/>
    <property type="match status" value="1"/>
</dbReference>
<dbReference type="InterPro" id="IPR005471">
    <property type="entry name" value="Tscrpt_reg_IclR_N"/>
</dbReference>